<evidence type="ECO:0000256" key="6">
    <source>
        <dbReference type="ARBA" id="ARBA00023242"/>
    </source>
</evidence>
<proteinExistence type="inferred from homology"/>
<keyword evidence="4" id="KW-0378">Hydrolase</keyword>
<keyword evidence="10" id="KW-1185">Reference proteome</keyword>
<evidence type="ECO:0000313" key="10">
    <source>
        <dbReference type="Proteomes" id="UP000002669"/>
    </source>
</evidence>
<dbReference type="OMA" id="HKAGPPF"/>
<dbReference type="AlphaFoldDB" id="E4UVH7"/>
<dbReference type="HOGENOM" id="CLU_008679_1_0_1"/>
<dbReference type="OrthoDB" id="206335at2759"/>
<dbReference type="eggNOG" id="KOG2248">
    <property type="taxonomic scope" value="Eukaryota"/>
</dbReference>
<evidence type="ECO:0000313" key="9">
    <source>
        <dbReference type="EMBL" id="EFR02304.1"/>
    </source>
</evidence>
<feature type="region of interest" description="Disordered" evidence="7">
    <location>
        <begin position="253"/>
        <end position="275"/>
    </location>
</feature>
<dbReference type="InterPro" id="IPR013520">
    <property type="entry name" value="Ribonucl_H"/>
</dbReference>
<evidence type="ECO:0000256" key="3">
    <source>
        <dbReference type="ARBA" id="ARBA00022722"/>
    </source>
</evidence>
<dbReference type="FunFam" id="3.30.420.10:FF:000019">
    <property type="entry name" value="RNA exonuclease NEF-sp"/>
    <property type="match status" value="1"/>
</dbReference>
<evidence type="ECO:0000259" key="8">
    <source>
        <dbReference type="SMART" id="SM00479"/>
    </source>
</evidence>
<feature type="compositionally biased region" description="Polar residues" evidence="7">
    <location>
        <begin position="64"/>
        <end position="75"/>
    </location>
</feature>
<dbReference type="InterPro" id="IPR047021">
    <property type="entry name" value="REXO1/3/4-like"/>
</dbReference>
<evidence type="ECO:0000256" key="2">
    <source>
        <dbReference type="ARBA" id="ARBA00006357"/>
    </source>
</evidence>
<dbReference type="RefSeq" id="XP_003172715.1">
    <property type="nucleotide sequence ID" value="XM_003172667.1"/>
</dbReference>
<dbReference type="STRING" id="535722.E4UVH7"/>
<reference evidence="10" key="1">
    <citation type="journal article" date="2012" name="MBio">
        <title>Comparative genome analysis of Trichophyton rubrum and related dermatophytes reveals candidate genes involved in infection.</title>
        <authorList>
            <person name="Martinez D.A."/>
            <person name="Oliver B.G."/>
            <person name="Graeser Y."/>
            <person name="Goldberg J.M."/>
            <person name="Li W."/>
            <person name="Martinez-Rossi N.M."/>
            <person name="Monod M."/>
            <person name="Shelest E."/>
            <person name="Barton R.C."/>
            <person name="Birch E."/>
            <person name="Brakhage A.A."/>
            <person name="Chen Z."/>
            <person name="Gurr S.J."/>
            <person name="Heiman D."/>
            <person name="Heitman J."/>
            <person name="Kosti I."/>
            <person name="Rossi A."/>
            <person name="Saif S."/>
            <person name="Samalova M."/>
            <person name="Saunders C.W."/>
            <person name="Shea T."/>
            <person name="Summerbell R.C."/>
            <person name="Xu J."/>
            <person name="Young S."/>
            <person name="Zeng Q."/>
            <person name="Birren B.W."/>
            <person name="Cuomo C.A."/>
            <person name="White T.C."/>
        </authorList>
    </citation>
    <scope>NUCLEOTIDE SEQUENCE [LARGE SCALE GENOMIC DNA]</scope>
    <source>
        <strain evidence="10">ATCC MYA-4604 / CBS 118893</strain>
    </source>
</reference>
<feature type="domain" description="Exonuclease" evidence="8">
    <location>
        <begin position="356"/>
        <end position="516"/>
    </location>
</feature>
<keyword evidence="6" id="KW-0539">Nucleus</keyword>
<accession>E4UVH7</accession>
<feature type="region of interest" description="Disordered" evidence="7">
    <location>
        <begin position="1"/>
        <end position="85"/>
    </location>
</feature>
<dbReference type="InterPro" id="IPR012337">
    <property type="entry name" value="RNaseH-like_sf"/>
</dbReference>
<sequence length="735" mass="80195">MGRKRKHDDGASSGDAQPDGSDVTAATDHDGKDLCLADTLSLPRDGSGPQEPALPRDTSGGEGKNQTGCQVADQTSTKKRKRIGNEKTKYPTLTYAMGGRQSSIKISDLQGLLLYCLADAVAPQWISVKHSGHVRKVVVLMVPGLELGMFDGSIPLAKGTETPSLGATAAAGDSCQSGDDAQKSSEFERWKRGVSPISEEASHQFAPRAIHKDKLPEVLSPLADMFPHVWPIKSPGDSKYNKVHSPLQAILRSSLPKSKENNHNNNKKTKGPANWASQRTPITTFLSTLDNLIEHEYPLHPALFSSAEERDKNARLRALNGQSTEHGWVDTHVNDFAEGAVPDRDIAGGSVTAGRDIFALDCEMCITEGGKSELTRISLLSWDGERILDEFVKPETPIIDYLTRFSGVTKENLDPVTTTLPDIQRKLLEILTPRSILIGHSLNSDLNALKLTHPFIVDTASIYPHPRGPPLKPSLKWLCQRYLGREIQNGMAGHDPVEDAKAVLDLVKQKCEKGESWGTNEASTESIFQRLARASRPIKSSGPVTQGGRTGAVVDWGSPERGFGAQASISLGCANDEEVVKSTKIAVSGDPTGEVVSGGGVDFTWARLRNLEISRGWCNRIPGAGHDNQSIDISNQDIISPANPEELGRAVSKTVSYIKEIWEDLPPCTLFIIYSGTGDPREVTRLQAVRRTYNEEFRNRKPWDELTVKWTDTEEQALKRACQTAREGCGLMAVK</sequence>
<dbReference type="PANTHER" id="PTHR12801:SF115">
    <property type="entry name" value="FI18136P1-RELATED"/>
    <property type="match status" value="1"/>
</dbReference>
<comment type="subcellular location">
    <subcellularLocation>
        <location evidence="1">Nucleus</location>
    </subcellularLocation>
</comment>
<evidence type="ECO:0000256" key="1">
    <source>
        <dbReference type="ARBA" id="ARBA00004123"/>
    </source>
</evidence>
<dbReference type="PANTHER" id="PTHR12801">
    <property type="entry name" value="RNA EXONUCLEASE REXO1 / RECO3 FAMILY MEMBER-RELATED"/>
    <property type="match status" value="1"/>
</dbReference>
<keyword evidence="3" id="KW-0540">Nuclease</keyword>
<protein>
    <submittedName>
        <fullName evidence="9">RNA exonuclease 1</fullName>
    </submittedName>
</protein>
<feature type="region of interest" description="Disordered" evidence="7">
    <location>
        <begin position="167"/>
        <end position="187"/>
    </location>
</feature>
<dbReference type="SMART" id="SM00479">
    <property type="entry name" value="EXOIII"/>
    <property type="match status" value="1"/>
</dbReference>
<dbReference type="CDD" id="cd06145">
    <property type="entry name" value="REX1_like"/>
    <property type="match status" value="1"/>
</dbReference>
<dbReference type="VEuPathDB" id="FungiDB:MGYG_05302"/>
<dbReference type="Gene3D" id="3.30.420.10">
    <property type="entry name" value="Ribonuclease H-like superfamily/Ribonuclease H"/>
    <property type="match status" value="1"/>
</dbReference>
<dbReference type="SUPFAM" id="SSF53098">
    <property type="entry name" value="Ribonuclease H-like"/>
    <property type="match status" value="1"/>
</dbReference>
<dbReference type="GeneID" id="10027989"/>
<dbReference type="GO" id="GO:0004527">
    <property type="term" value="F:exonuclease activity"/>
    <property type="evidence" value="ECO:0007669"/>
    <property type="project" value="UniProtKB-KW"/>
</dbReference>
<dbReference type="InterPro" id="IPR034922">
    <property type="entry name" value="REX1-like_exo"/>
</dbReference>
<gene>
    <name evidence="9" type="ORF">MGYG_05302</name>
</gene>
<evidence type="ECO:0000256" key="4">
    <source>
        <dbReference type="ARBA" id="ARBA00022801"/>
    </source>
</evidence>
<comment type="similarity">
    <text evidence="2">Belongs to the REXO1/REXO3 family.</text>
</comment>
<organism evidence="10">
    <name type="scientific">Arthroderma gypseum (strain ATCC MYA-4604 / CBS 118893)</name>
    <name type="common">Microsporum gypseum</name>
    <dbReference type="NCBI Taxonomy" id="535722"/>
    <lineage>
        <taxon>Eukaryota</taxon>
        <taxon>Fungi</taxon>
        <taxon>Dikarya</taxon>
        <taxon>Ascomycota</taxon>
        <taxon>Pezizomycotina</taxon>
        <taxon>Eurotiomycetes</taxon>
        <taxon>Eurotiomycetidae</taxon>
        <taxon>Onygenales</taxon>
        <taxon>Arthrodermataceae</taxon>
        <taxon>Nannizzia</taxon>
    </lineage>
</organism>
<keyword evidence="5 9" id="KW-0269">Exonuclease</keyword>
<evidence type="ECO:0000256" key="7">
    <source>
        <dbReference type="SAM" id="MobiDB-lite"/>
    </source>
</evidence>
<dbReference type="GO" id="GO:0003676">
    <property type="term" value="F:nucleic acid binding"/>
    <property type="evidence" value="ECO:0007669"/>
    <property type="project" value="InterPro"/>
</dbReference>
<dbReference type="Proteomes" id="UP000002669">
    <property type="component" value="Unassembled WGS sequence"/>
</dbReference>
<name>E4UVH7_ARTGP</name>
<dbReference type="GO" id="GO:0005634">
    <property type="term" value="C:nucleus"/>
    <property type="evidence" value="ECO:0007669"/>
    <property type="project" value="UniProtKB-SubCell"/>
</dbReference>
<dbReference type="EMBL" id="DS989825">
    <property type="protein sequence ID" value="EFR02304.1"/>
    <property type="molecule type" value="Genomic_DNA"/>
</dbReference>
<evidence type="ECO:0000256" key="5">
    <source>
        <dbReference type="ARBA" id="ARBA00022839"/>
    </source>
</evidence>
<dbReference type="FunCoup" id="E4UVH7">
    <property type="interactions" value="218"/>
</dbReference>
<dbReference type="InParanoid" id="E4UVH7"/>
<dbReference type="InterPro" id="IPR036397">
    <property type="entry name" value="RNaseH_sf"/>
</dbReference>